<organism evidence="2 3">
    <name type="scientific">Acropora cervicornis</name>
    <name type="common">Staghorn coral</name>
    <dbReference type="NCBI Taxonomy" id="6130"/>
    <lineage>
        <taxon>Eukaryota</taxon>
        <taxon>Metazoa</taxon>
        <taxon>Cnidaria</taxon>
        <taxon>Anthozoa</taxon>
        <taxon>Hexacorallia</taxon>
        <taxon>Scleractinia</taxon>
        <taxon>Astrocoeniina</taxon>
        <taxon>Acroporidae</taxon>
        <taxon>Acropora</taxon>
    </lineage>
</organism>
<dbReference type="Proteomes" id="UP001249851">
    <property type="component" value="Unassembled WGS sequence"/>
</dbReference>
<accession>A0AAD9QT30</accession>
<protein>
    <submittedName>
        <fullName evidence="2">Uncharacterized protein</fullName>
    </submittedName>
</protein>
<dbReference type="EMBL" id="JARQWQ010000015">
    <property type="protein sequence ID" value="KAK2566873.1"/>
    <property type="molecule type" value="Genomic_DNA"/>
</dbReference>
<proteinExistence type="predicted"/>
<keyword evidence="3" id="KW-1185">Reference proteome</keyword>
<feature type="compositionally biased region" description="Low complexity" evidence="1">
    <location>
        <begin position="146"/>
        <end position="156"/>
    </location>
</feature>
<feature type="region of interest" description="Disordered" evidence="1">
    <location>
        <begin position="146"/>
        <end position="167"/>
    </location>
</feature>
<dbReference type="AlphaFoldDB" id="A0AAD9QT30"/>
<gene>
    <name evidence="2" type="ORF">P5673_008628</name>
</gene>
<reference evidence="2" key="2">
    <citation type="journal article" date="2023" name="Science">
        <title>Genomic signatures of disease resistance in endangered staghorn corals.</title>
        <authorList>
            <person name="Vollmer S.V."/>
            <person name="Selwyn J.D."/>
            <person name="Despard B.A."/>
            <person name="Roesel C.L."/>
        </authorList>
    </citation>
    <scope>NUCLEOTIDE SEQUENCE</scope>
    <source>
        <strain evidence="2">K2</strain>
    </source>
</reference>
<sequence>MIIFKQYLNKQIVVPDTQSKLLYTRDLAAFTTCHVNDVLSKQTNQSTYQAGSIKLHLLEGPYDIWHVQCFILVPFLLAETRNNGLLSAEKESLVAMLLYAIILNVLLLQGVKEESALDAGMNKETEEFALIITIVGPRVIRSSVPVSPSGKPVHPSFHPSFGIQSSQ</sequence>
<evidence type="ECO:0000256" key="1">
    <source>
        <dbReference type="SAM" id="MobiDB-lite"/>
    </source>
</evidence>
<reference evidence="2" key="1">
    <citation type="journal article" date="2023" name="G3 (Bethesda)">
        <title>Whole genome assembly and annotation of the endangered Caribbean coral Acropora cervicornis.</title>
        <authorList>
            <person name="Selwyn J.D."/>
            <person name="Vollmer S.V."/>
        </authorList>
    </citation>
    <scope>NUCLEOTIDE SEQUENCE</scope>
    <source>
        <strain evidence="2">K2</strain>
    </source>
</reference>
<evidence type="ECO:0000313" key="3">
    <source>
        <dbReference type="Proteomes" id="UP001249851"/>
    </source>
</evidence>
<comment type="caution">
    <text evidence="2">The sequence shown here is derived from an EMBL/GenBank/DDBJ whole genome shotgun (WGS) entry which is preliminary data.</text>
</comment>
<name>A0AAD9QT30_ACRCE</name>
<evidence type="ECO:0000313" key="2">
    <source>
        <dbReference type="EMBL" id="KAK2566873.1"/>
    </source>
</evidence>